<evidence type="ECO:0000256" key="6">
    <source>
        <dbReference type="ARBA" id="ARBA00023010"/>
    </source>
</evidence>
<evidence type="ECO:0000256" key="5">
    <source>
        <dbReference type="ARBA" id="ARBA00022989"/>
    </source>
</evidence>
<dbReference type="AlphaFoldDB" id="A0A1I1V283"/>
<sequence length="64" mass="7652">MEKIKAYFKDVHHELVNKTSWPTWSELQNSAIVVMIASLIIAAVVYLMDFSFDHLLQWIYQQFY</sequence>
<evidence type="ECO:0000256" key="3">
    <source>
        <dbReference type="ARBA" id="ARBA00022692"/>
    </source>
</evidence>
<reference evidence="9 10" key="1">
    <citation type="submission" date="2016-10" db="EMBL/GenBank/DDBJ databases">
        <authorList>
            <person name="de Groot N.N."/>
        </authorList>
    </citation>
    <scope>NUCLEOTIDE SEQUENCE [LARGE SCALE GENOMIC DNA]</scope>
    <source>
        <strain evidence="9 10">DSM 19012</strain>
    </source>
</reference>
<dbReference type="GO" id="GO:0008320">
    <property type="term" value="F:protein transmembrane transporter activity"/>
    <property type="evidence" value="ECO:0007669"/>
    <property type="project" value="UniProtKB-UniRule"/>
</dbReference>
<comment type="subcellular location">
    <subcellularLocation>
        <location evidence="8">Cell membrane</location>
        <topology evidence="8">Single-pass membrane protein</topology>
    </subcellularLocation>
    <subcellularLocation>
        <location evidence="1">Membrane</location>
    </subcellularLocation>
</comment>
<dbReference type="InParanoid" id="A0A1I1V283"/>
<evidence type="ECO:0000256" key="8">
    <source>
        <dbReference type="HAMAP-Rule" id="MF_00422"/>
    </source>
</evidence>
<dbReference type="InterPro" id="IPR038379">
    <property type="entry name" value="SecE_sf"/>
</dbReference>
<dbReference type="EMBL" id="FONA01000002">
    <property type="protein sequence ID" value="SFD77137.1"/>
    <property type="molecule type" value="Genomic_DNA"/>
</dbReference>
<keyword evidence="8" id="KW-1003">Cell membrane</keyword>
<proteinExistence type="inferred from homology"/>
<comment type="function">
    <text evidence="8">Essential subunit of the Sec protein translocation channel SecYEG. Clamps together the 2 halves of SecY. May contact the channel plug during translocation.</text>
</comment>
<comment type="subunit">
    <text evidence="8">Component of the Sec protein translocase complex. Heterotrimer consisting of SecY, SecE and SecG subunits. The heterotrimers can form oligomers, although 1 heterotrimer is thought to be able to translocate proteins. Interacts with the ribosome. Interacts with SecDF, and other proteins may be involved. Interacts with SecA.</text>
</comment>
<dbReference type="InterPro" id="IPR005807">
    <property type="entry name" value="SecE_bac"/>
</dbReference>
<dbReference type="Proteomes" id="UP000181976">
    <property type="component" value="Unassembled WGS sequence"/>
</dbReference>
<dbReference type="Gene3D" id="1.20.5.1030">
    <property type="entry name" value="Preprotein translocase secy subunit"/>
    <property type="match status" value="1"/>
</dbReference>
<keyword evidence="5 8" id="KW-1133">Transmembrane helix</keyword>
<protein>
    <recommendedName>
        <fullName evidence="8">Protein translocase subunit SecE</fullName>
    </recommendedName>
</protein>
<accession>A0A1I1V283</accession>
<dbReference type="RefSeq" id="WP_010528821.1">
    <property type="nucleotide sequence ID" value="NZ_AFSL01000100.1"/>
</dbReference>
<name>A0A1I1V283_9BACT</name>
<evidence type="ECO:0000256" key="2">
    <source>
        <dbReference type="ARBA" id="ARBA00022448"/>
    </source>
</evidence>
<dbReference type="Pfam" id="PF00584">
    <property type="entry name" value="SecE"/>
    <property type="match status" value="1"/>
</dbReference>
<evidence type="ECO:0000256" key="4">
    <source>
        <dbReference type="ARBA" id="ARBA00022927"/>
    </source>
</evidence>
<evidence type="ECO:0000256" key="1">
    <source>
        <dbReference type="ARBA" id="ARBA00004370"/>
    </source>
</evidence>
<evidence type="ECO:0000313" key="9">
    <source>
        <dbReference type="EMBL" id="SFD77137.1"/>
    </source>
</evidence>
<dbReference type="GO" id="GO:0043952">
    <property type="term" value="P:protein transport by the Sec complex"/>
    <property type="evidence" value="ECO:0007669"/>
    <property type="project" value="UniProtKB-UniRule"/>
</dbReference>
<dbReference type="OrthoDB" id="9810735at2"/>
<dbReference type="GO" id="GO:0065002">
    <property type="term" value="P:intracellular protein transmembrane transport"/>
    <property type="evidence" value="ECO:0007669"/>
    <property type="project" value="UniProtKB-UniRule"/>
</dbReference>
<evidence type="ECO:0000313" key="10">
    <source>
        <dbReference type="Proteomes" id="UP000181976"/>
    </source>
</evidence>
<organism evidence="9 10">
    <name type="scientific">Thermophagus xiamenensis</name>
    <dbReference type="NCBI Taxonomy" id="385682"/>
    <lineage>
        <taxon>Bacteria</taxon>
        <taxon>Pseudomonadati</taxon>
        <taxon>Bacteroidota</taxon>
        <taxon>Bacteroidia</taxon>
        <taxon>Marinilabiliales</taxon>
        <taxon>Marinilabiliaceae</taxon>
        <taxon>Thermophagus</taxon>
    </lineage>
</organism>
<dbReference type="GO" id="GO:0009306">
    <property type="term" value="P:protein secretion"/>
    <property type="evidence" value="ECO:0007669"/>
    <property type="project" value="UniProtKB-UniRule"/>
</dbReference>
<gene>
    <name evidence="8" type="primary">secE</name>
    <name evidence="9" type="ORF">SAMN05444380_1028</name>
</gene>
<dbReference type="STRING" id="385682.SAMN05444380_1028"/>
<keyword evidence="4 8" id="KW-0653">Protein transport</keyword>
<comment type="similarity">
    <text evidence="8">Belongs to the SecE/SEC61-gamma family.</text>
</comment>
<dbReference type="eggNOG" id="COG0690">
    <property type="taxonomic scope" value="Bacteria"/>
</dbReference>
<keyword evidence="7 8" id="KW-0472">Membrane</keyword>
<dbReference type="HAMAP" id="MF_00422">
    <property type="entry name" value="SecE"/>
    <property type="match status" value="1"/>
</dbReference>
<dbReference type="GO" id="GO:0005886">
    <property type="term" value="C:plasma membrane"/>
    <property type="evidence" value="ECO:0007669"/>
    <property type="project" value="UniProtKB-SubCell"/>
</dbReference>
<keyword evidence="3 8" id="KW-0812">Transmembrane</keyword>
<dbReference type="InterPro" id="IPR001901">
    <property type="entry name" value="Translocase_SecE/Sec61-g"/>
</dbReference>
<keyword evidence="2 8" id="KW-0813">Transport</keyword>
<evidence type="ECO:0000256" key="7">
    <source>
        <dbReference type="ARBA" id="ARBA00023136"/>
    </source>
</evidence>
<dbReference type="GO" id="GO:0006605">
    <property type="term" value="P:protein targeting"/>
    <property type="evidence" value="ECO:0007669"/>
    <property type="project" value="UniProtKB-UniRule"/>
</dbReference>
<dbReference type="NCBIfam" id="TIGR00964">
    <property type="entry name" value="secE_bact"/>
    <property type="match status" value="1"/>
</dbReference>
<keyword evidence="10" id="KW-1185">Reference proteome</keyword>
<keyword evidence="6 8" id="KW-0811">Translocation</keyword>
<feature type="transmembrane region" description="Helical" evidence="8">
    <location>
        <begin position="30"/>
        <end position="48"/>
    </location>
</feature>